<reference evidence="2 3" key="1">
    <citation type="submission" date="2022-11" db="EMBL/GenBank/DDBJ databases">
        <title>Whole genome sequence of Eschrichtius robustus ER-17-0199.</title>
        <authorList>
            <person name="Bruniche-Olsen A."/>
            <person name="Black A.N."/>
            <person name="Fields C.J."/>
            <person name="Walden K."/>
            <person name="Dewoody J.A."/>
        </authorList>
    </citation>
    <scope>NUCLEOTIDE SEQUENCE [LARGE SCALE GENOMIC DNA]</scope>
    <source>
        <strain evidence="2">ER-17-0199</strain>
        <tissue evidence="2">Blubber</tissue>
    </source>
</reference>
<organism evidence="2 3">
    <name type="scientific">Eschrichtius robustus</name>
    <name type="common">California gray whale</name>
    <name type="synonym">Eschrichtius gibbosus</name>
    <dbReference type="NCBI Taxonomy" id="9764"/>
    <lineage>
        <taxon>Eukaryota</taxon>
        <taxon>Metazoa</taxon>
        <taxon>Chordata</taxon>
        <taxon>Craniata</taxon>
        <taxon>Vertebrata</taxon>
        <taxon>Euteleostomi</taxon>
        <taxon>Mammalia</taxon>
        <taxon>Eutheria</taxon>
        <taxon>Laurasiatheria</taxon>
        <taxon>Artiodactyla</taxon>
        <taxon>Whippomorpha</taxon>
        <taxon>Cetacea</taxon>
        <taxon>Mysticeti</taxon>
        <taxon>Eschrichtiidae</taxon>
        <taxon>Eschrichtius</taxon>
    </lineage>
</organism>
<feature type="region of interest" description="Disordered" evidence="1">
    <location>
        <begin position="1"/>
        <end position="49"/>
    </location>
</feature>
<evidence type="ECO:0000256" key="1">
    <source>
        <dbReference type="SAM" id="MobiDB-lite"/>
    </source>
</evidence>
<feature type="compositionally biased region" description="Basic and acidic residues" evidence="1">
    <location>
        <begin position="1"/>
        <end position="14"/>
    </location>
</feature>
<feature type="compositionally biased region" description="Pro residues" evidence="1">
    <location>
        <begin position="21"/>
        <end position="30"/>
    </location>
</feature>
<protein>
    <submittedName>
        <fullName evidence="2">Uncharacterized protein</fullName>
    </submittedName>
</protein>
<dbReference type="AlphaFoldDB" id="A0AB34GXV9"/>
<evidence type="ECO:0000313" key="3">
    <source>
        <dbReference type="Proteomes" id="UP001159641"/>
    </source>
</evidence>
<dbReference type="EMBL" id="JAIQCJ010002079">
    <property type="protein sequence ID" value="KAJ8783606.1"/>
    <property type="molecule type" value="Genomic_DNA"/>
</dbReference>
<proteinExistence type="predicted"/>
<feature type="compositionally biased region" description="Low complexity" evidence="1">
    <location>
        <begin position="31"/>
        <end position="42"/>
    </location>
</feature>
<name>A0AB34GXV9_ESCRO</name>
<accession>A0AB34GXV9</accession>
<gene>
    <name evidence="2" type="ORF">J1605_008649</name>
</gene>
<keyword evidence="3" id="KW-1185">Reference proteome</keyword>
<evidence type="ECO:0000313" key="2">
    <source>
        <dbReference type="EMBL" id="KAJ8783606.1"/>
    </source>
</evidence>
<feature type="compositionally biased region" description="Basic and acidic residues" evidence="1">
    <location>
        <begin position="85"/>
        <end position="103"/>
    </location>
</feature>
<sequence>MSIGDERGRIAERARRGRGPLPGPRRPPTPSSSKSSSSSAAAPRPPAAECNREVESLCQRASLCSVGAQEQSGASHPRVPPKTPEGVEKRGTITRRTDSEPGTRGKTFKGFEKTLAMPLINWELCE</sequence>
<feature type="region of interest" description="Disordered" evidence="1">
    <location>
        <begin position="65"/>
        <end position="107"/>
    </location>
</feature>
<comment type="caution">
    <text evidence="2">The sequence shown here is derived from an EMBL/GenBank/DDBJ whole genome shotgun (WGS) entry which is preliminary data.</text>
</comment>
<dbReference type="Proteomes" id="UP001159641">
    <property type="component" value="Unassembled WGS sequence"/>
</dbReference>